<proteinExistence type="predicted"/>
<dbReference type="RefSeq" id="WP_379506432.1">
    <property type="nucleotide sequence ID" value="NZ_JBHTEV010000001.1"/>
</dbReference>
<feature type="transmembrane region" description="Helical" evidence="1">
    <location>
        <begin position="202"/>
        <end position="222"/>
    </location>
</feature>
<feature type="transmembrane region" description="Helical" evidence="1">
    <location>
        <begin position="70"/>
        <end position="88"/>
    </location>
</feature>
<keyword evidence="1" id="KW-0812">Transmembrane</keyword>
<sequence>MMSRAIEASARSYASLDPSARAPAPDLARGVMLLAIAFAHAPLFVTKVGLGPAVLNEIAEFFHVLFVSNHARPMFAFLFGYALVQLLNRQTGRGADWVTARKLLRRRGWWLAAIGFAHMVLLVPIDILAVYGVAGVLVAGMLRAKDSTLLWVAGLSLVPATLMVGAAMWFPMSRDVSTYAAGSVAAGTRGPVELLLDRLQAWPFGLVAGVIMVVPGVLFGIWAARRQILEEPARHRTFLIRTAVIMTTLSVAGSLPVALIQADMWADPSAGALWAAAIAQPLTGYFGGIAMAGIVALLTPWATRRNNRLTTALQAMGQRSMSLYLLQSVVFIALFYPYGLGLEDDLGLAVATGVAIATWLLSLVIADLMRRAGYRGPAEILLRRLTYR</sequence>
<reference evidence="4" key="1">
    <citation type="journal article" date="2019" name="Int. J. Syst. Evol. Microbiol.">
        <title>The Global Catalogue of Microorganisms (GCM) 10K type strain sequencing project: providing services to taxonomists for standard genome sequencing and annotation.</title>
        <authorList>
            <consortium name="The Broad Institute Genomics Platform"/>
            <consortium name="The Broad Institute Genome Sequencing Center for Infectious Disease"/>
            <person name="Wu L."/>
            <person name="Ma J."/>
        </authorList>
    </citation>
    <scope>NUCLEOTIDE SEQUENCE [LARGE SCALE GENOMIC DNA]</scope>
    <source>
        <strain evidence="4">JCM 6835</strain>
    </source>
</reference>
<feature type="transmembrane region" description="Helical" evidence="1">
    <location>
        <begin position="31"/>
        <end position="50"/>
    </location>
</feature>
<organism evidence="3 4">
    <name type="scientific">Nonomuraea recticatena</name>
    <dbReference type="NCBI Taxonomy" id="46178"/>
    <lineage>
        <taxon>Bacteria</taxon>
        <taxon>Bacillati</taxon>
        <taxon>Actinomycetota</taxon>
        <taxon>Actinomycetes</taxon>
        <taxon>Streptosporangiales</taxon>
        <taxon>Streptosporangiaceae</taxon>
        <taxon>Nonomuraea</taxon>
    </lineage>
</organism>
<feature type="transmembrane region" description="Helical" evidence="1">
    <location>
        <begin position="148"/>
        <end position="169"/>
    </location>
</feature>
<keyword evidence="4" id="KW-1185">Reference proteome</keyword>
<dbReference type="Pfam" id="PF04235">
    <property type="entry name" value="DUF418"/>
    <property type="match status" value="1"/>
</dbReference>
<feature type="transmembrane region" description="Helical" evidence="1">
    <location>
        <begin position="109"/>
        <end position="142"/>
    </location>
</feature>
<feature type="transmembrane region" description="Helical" evidence="1">
    <location>
        <begin position="346"/>
        <end position="366"/>
    </location>
</feature>
<name>A0ABP6ELL8_9ACTN</name>
<protein>
    <submittedName>
        <fullName evidence="3">DUF418 domain-containing protein</fullName>
    </submittedName>
</protein>
<evidence type="ECO:0000313" key="3">
    <source>
        <dbReference type="EMBL" id="GAA2670515.1"/>
    </source>
</evidence>
<dbReference type="InterPro" id="IPR007349">
    <property type="entry name" value="DUF418"/>
</dbReference>
<dbReference type="PANTHER" id="PTHR30590:SF2">
    <property type="entry name" value="INNER MEMBRANE PROTEIN"/>
    <property type="match status" value="1"/>
</dbReference>
<feature type="transmembrane region" description="Helical" evidence="1">
    <location>
        <begin position="323"/>
        <end position="340"/>
    </location>
</feature>
<feature type="transmembrane region" description="Helical" evidence="1">
    <location>
        <begin position="282"/>
        <end position="302"/>
    </location>
</feature>
<comment type="caution">
    <text evidence="3">The sequence shown here is derived from an EMBL/GenBank/DDBJ whole genome shotgun (WGS) entry which is preliminary data.</text>
</comment>
<evidence type="ECO:0000256" key="1">
    <source>
        <dbReference type="SAM" id="Phobius"/>
    </source>
</evidence>
<accession>A0ABP6ELL8</accession>
<dbReference type="InterPro" id="IPR052529">
    <property type="entry name" value="Bact_Transport_Assoc"/>
</dbReference>
<gene>
    <name evidence="3" type="ORF">GCM10010412_049560</name>
</gene>
<feature type="transmembrane region" description="Helical" evidence="1">
    <location>
        <begin position="243"/>
        <end position="262"/>
    </location>
</feature>
<dbReference type="EMBL" id="BAAATE010000013">
    <property type="protein sequence ID" value="GAA2670515.1"/>
    <property type="molecule type" value="Genomic_DNA"/>
</dbReference>
<dbReference type="PANTHER" id="PTHR30590">
    <property type="entry name" value="INNER MEMBRANE PROTEIN"/>
    <property type="match status" value="1"/>
</dbReference>
<evidence type="ECO:0000259" key="2">
    <source>
        <dbReference type="Pfam" id="PF04235"/>
    </source>
</evidence>
<keyword evidence="1" id="KW-0472">Membrane</keyword>
<dbReference type="Proteomes" id="UP001501666">
    <property type="component" value="Unassembled WGS sequence"/>
</dbReference>
<evidence type="ECO:0000313" key="4">
    <source>
        <dbReference type="Proteomes" id="UP001501666"/>
    </source>
</evidence>
<feature type="domain" description="DUF418" evidence="2">
    <location>
        <begin position="223"/>
        <end position="388"/>
    </location>
</feature>
<keyword evidence="1" id="KW-1133">Transmembrane helix</keyword>